<sequence>MNKQNSAVTSVGLRVATVMFQMGIDGLPRNYELVYEAYSGNNPELTKGFIAIGKHKTQKALDELGRKFLPHHHEESVAARTNERMRTEITSFIGLLEEEQSSLSDYSKIIDEASRSFSTDGEIDRETLSRSIQQLSMATERQASKSEALVAVAAEQAAALEEVKSDIDNFERMKFVDPLTGLANRRAFNKAVARVYSNPDLPMMCGLAFVEIDDFQRFNAKGAGDHAIRHVGQLFQGANREGEFIARLDGNRFAFLVNSAAEDEIMRVIDRMRAAAAMRPVIISDNGTGLGNATLSIGVAMSTIADNAARLMGFAEQALAASEKEGGDRATLFSRNAPASAGEQKGWMIYKA</sequence>
<dbReference type="InterPro" id="IPR000160">
    <property type="entry name" value="GGDEF_dom"/>
</dbReference>
<dbReference type="PANTHER" id="PTHR45138:SF24">
    <property type="entry name" value="DIGUANYLATE CYCLASE DGCC-RELATED"/>
    <property type="match status" value="1"/>
</dbReference>
<dbReference type="Gene3D" id="3.30.70.270">
    <property type="match status" value="1"/>
</dbReference>
<dbReference type="PROSITE" id="PS50887">
    <property type="entry name" value="GGDEF"/>
    <property type="match status" value="1"/>
</dbReference>
<protein>
    <recommendedName>
        <fullName evidence="1">diguanylate cyclase</fullName>
        <ecNumber evidence="1">2.7.7.65</ecNumber>
    </recommendedName>
</protein>
<dbReference type="AlphaFoldDB" id="A0A1C1YPV8"/>
<evidence type="ECO:0000259" key="2">
    <source>
        <dbReference type="PROSITE" id="PS50887"/>
    </source>
</evidence>
<dbReference type="GO" id="GO:0052621">
    <property type="term" value="F:diguanylate cyclase activity"/>
    <property type="evidence" value="ECO:0007669"/>
    <property type="project" value="UniProtKB-EC"/>
</dbReference>
<evidence type="ECO:0000256" key="1">
    <source>
        <dbReference type="ARBA" id="ARBA00012528"/>
    </source>
</evidence>
<dbReference type="PANTHER" id="PTHR45138">
    <property type="entry name" value="REGULATORY COMPONENTS OF SENSORY TRANSDUCTION SYSTEM"/>
    <property type="match status" value="1"/>
</dbReference>
<dbReference type="GO" id="GO:0043709">
    <property type="term" value="P:cell adhesion involved in single-species biofilm formation"/>
    <property type="evidence" value="ECO:0007669"/>
    <property type="project" value="TreeGrafter"/>
</dbReference>
<organism evidence="3 4">
    <name type="scientific">Hoeflea olei</name>
    <dbReference type="NCBI Taxonomy" id="1480615"/>
    <lineage>
        <taxon>Bacteria</taxon>
        <taxon>Pseudomonadati</taxon>
        <taxon>Pseudomonadota</taxon>
        <taxon>Alphaproteobacteria</taxon>
        <taxon>Hyphomicrobiales</taxon>
        <taxon>Rhizobiaceae</taxon>
        <taxon>Hoeflea</taxon>
    </lineage>
</organism>
<keyword evidence="4" id="KW-1185">Reference proteome</keyword>
<dbReference type="Pfam" id="PF00990">
    <property type="entry name" value="GGDEF"/>
    <property type="match status" value="1"/>
</dbReference>
<dbReference type="Proteomes" id="UP000094795">
    <property type="component" value="Unassembled WGS sequence"/>
</dbReference>
<dbReference type="EMBL" id="LQZT01000050">
    <property type="protein sequence ID" value="OCW55591.1"/>
    <property type="molecule type" value="Genomic_DNA"/>
</dbReference>
<reference evidence="3 4" key="1">
    <citation type="submission" date="2015-12" db="EMBL/GenBank/DDBJ databases">
        <authorList>
            <person name="Shamseldin A."/>
            <person name="Moawad H."/>
            <person name="Abd El-Rahim W.M."/>
            <person name="Sadowsky M.J."/>
        </authorList>
    </citation>
    <scope>NUCLEOTIDE SEQUENCE [LARGE SCALE GENOMIC DNA]</scope>
    <source>
        <strain evidence="3 4">JC234</strain>
    </source>
</reference>
<proteinExistence type="predicted"/>
<accession>A0A1C1YPV8</accession>
<dbReference type="EC" id="2.7.7.65" evidence="1"/>
<dbReference type="NCBIfam" id="TIGR00254">
    <property type="entry name" value="GGDEF"/>
    <property type="match status" value="1"/>
</dbReference>
<dbReference type="OrthoDB" id="9812260at2"/>
<evidence type="ECO:0000313" key="3">
    <source>
        <dbReference type="EMBL" id="OCW55591.1"/>
    </source>
</evidence>
<name>A0A1C1YPV8_9HYPH</name>
<dbReference type="InterPro" id="IPR043128">
    <property type="entry name" value="Rev_trsase/Diguanyl_cyclase"/>
</dbReference>
<dbReference type="InterPro" id="IPR050469">
    <property type="entry name" value="Diguanylate_Cyclase"/>
</dbReference>
<evidence type="ECO:0000313" key="4">
    <source>
        <dbReference type="Proteomes" id="UP000094795"/>
    </source>
</evidence>
<comment type="caution">
    <text evidence="3">The sequence shown here is derived from an EMBL/GenBank/DDBJ whole genome shotgun (WGS) entry which is preliminary data.</text>
</comment>
<dbReference type="SMART" id="SM00267">
    <property type="entry name" value="GGDEF"/>
    <property type="match status" value="1"/>
</dbReference>
<dbReference type="GO" id="GO:1902201">
    <property type="term" value="P:negative regulation of bacterial-type flagellum-dependent cell motility"/>
    <property type="evidence" value="ECO:0007669"/>
    <property type="project" value="TreeGrafter"/>
</dbReference>
<feature type="domain" description="GGDEF" evidence="2">
    <location>
        <begin position="203"/>
        <end position="335"/>
    </location>
</feature>
<dbReference type="SUPFAM" id="SSF55073">
    <property type="entry name" value="Nucleotide cyclase"/>
    <property type="match status" value="1"/>
</dbReference>
<dbReference type="InterPro" id="IPR029787">
    <property type="entry name" value="Nucleotide_cyclase"/>
</dbReference>
<dbReference type="STRING" id="1480615.AWJ14_06280"/>
<dbReference type="CDD" id="cd01949">
    <property type="entry name" value="GGDEF"/>
    <property type="match status" value="1"/>
</dbReference>
<gene>
    <name evidence="3" type="ORF">AWJ14_06280</name>
</gene>
<dbReference type="GO" id="GO:0005886">
    <property type="term" value="C:plasma membrane"/>
    <property type="evidence" value="ECO:0007669"/>
    <property type="project" value="TreeGrafter"/>
</dbReference>